<dbReference type="CDD" id="cd06257">
    <property type="entry name" value="DnaJ"/>
    <property type="match status" value="1"/>
</dbReference>
<dbReference type="PANTHER" id="PTHR45098:SF1">
    <property type="entry name" value="DNAJ DOMAIN CONTAINING PROTEIN, EXPRESSED"/>
    <property type="match status" value="1"/>
</dbReference>
<dbReference type="Proteomes" id="UP001472866">
    <property type="component" value="Chromosome 01"/>
</dbReference>
<feature type="region of interest" description="Disordered" evidence="1">
    <location>
        <begin position="130"/>
        <end position="163"/>
    </location>
</feature>
<dbReference type="AlphaFoldDB" id="A0AAX4P0L1"/>
<proteinExistence type="predicted"/>
<reference evidence="3 4" key="1">
    <citation type="submission" date="2024-03" db="EMBL/GenBank/DDBJ databases">
        <title>Complete genome sequence of the green alga Chloropicon roscoffensis RCC1871.</title>
        <authorList>
            <person name="Lemieux C."/>
            <person name="Pombert J.-F."/>
            <person name="Otis C."/>
            <person name="Turmel M."/>
        </authorList>
    </citation>
    <scope>NUCLEOTIDE SEQUENCE [LARGE SCALE GENOMIC DNA]</scope>
    <source>
        <strain evidence="3 4">RCC1871</strain>
    </source>
</reference>
<evidence type="ECO:0000256" key="1">
    <source>
        <dbReference type="SAM" id="MobiDB-lite"/>
    </source>
</evidence>
<dbReference type="PRINTS" id="PR00625">
    <property type="entry name" value="JDOMAIN"/>
</dbReference>
<feature type="region of interest" description="Disordered" evidence="1">
    <location>
        <begin position="277"/>
        <end position="303"/>
    </location>
</feature>
<dbReference type="Gene3D" id="1.10.287.110">
    <property type="entry name" value="DnaJ domain"/>
    <property type="match status" value="1"/>
</dbReference>
<evidence type="ECO:0000313" key="3">
    <source>
        <dbReference type="EMBL" id="WZN59329.1"/>
    </source>
</evidence>
<gene>
    <name evidence="3" type="ORF">HKI87_01g08550</name>
</gene>
<evidence type="ECO:0000313" key="4">
    <source>
        <dbReference type="Proteomes" id="UP001472866"/>
    </source>
</evidence>
<feature type="compositionally biased region" description="Low complexity" evidence="1">
    <location>
        <begin position="132"/>
        <end position="143"/>
    </location>
</feature>
<dbReference type="PROSITE" id="PS50076">
    <property type="entry name" value="DNAJ_2"/>
    <property type="match status" value="1"/>
</dbReference>
<feature type="compositionally biased region" description="Basic and acidic residues" evidence="1">
    <location>
        <begin position="285"/>
        <end position="297"/>
    </location>
</feature>
<dbReference type="InterPro" id="IPR001623">
    <property type="entry name" value="DnaJ_domain"/>
</dbReference>
<feature type="domain" description="J" evidence="2">
    <location>
        <begin position="5"/>
        <end position="74"/>
    </location>
</feature>
<evidence type="ECO:0000259" key="2">
    <source>
        <dbReference type="PROSITE" id="PS50076"/>
    </source>
</evidence>
<dbReference type="SUPFAM" id="SSF46565">
    <property type="entry name" value="Chaperone J-domain"/>
    <property type="match status" value="1"/>
</dbReference>
<name>A0AAX4P0L1_9CHLO</name>
<accession>A0AAX4P0L1</accession>
<dbReference type="EMBL" id="CP151501">
    <property type="protein sequence ID" value="WZN59329.1"/>
    <property type="molecule type" value="Genomic_DNA"/>
</dbReference>
<dbReference type="InterPro" id="IPR036869">
    <property type="entry name" value="J_dom_sf"/>
</dbReference>
<dbReference type="SMART" id="SM00271">
    <property type="entry name" value="DnaJ"/>
    <property type="match status" value="1"/>
</dbReference>
<dbReference type="InterPro" id="IPR012677">
    <property type="entry name" value="Nucleotide-bd_a/b_plait_sf"/>
</dbReference>
<sequence>MGDKDAYAVLGIEDGLLATEADIRKTYRKLALKWHPDKYKGSDAERAAKEFDGIQKAYEVLTDDKAKEALDNLLRLRRDRELRYRRENERRLELVRELEEKERGSRRVRDEEERAAQQLERELARLRERLARQQGTSSASTSAPTHPGAGSGNPSGRRELLSEEEKRRALKVTWRKGAGRDYAVADLKEIFGNFGSRVQDVVVRDKGTKVAAIVVLGDASACARAVGSVCGDRDNPLLVVPLAKEGKPAPVAAKEPKRAAAAGANFENDVLAKLRAAAAQKRKREGGERAQDADPQKRRQQAA</sequence>
<dbReference type="Pfam" id="PF00226">
    <property type="entry name" value="DnaJ"/>
    <property type="match status" value="1"/>
</dbReference>
<dbReference type="PANTHER" id="PTHR45098">
    <property type="entry name" value="DNAJ DOMAIN CONTAINING PROTEIN, EXPRESSED"/>
    <property type="match status" value="1"/>
</dbReference>
<protein>
    <submittedName>
        <fullName evidence="3">DnaJ-like protein</fullName>
    </submittedName>
</protein>
<organism evidence="3 4">
    <name type="scientific">Chloropicon roscoffensis</name>
    <dbReference type="NCBI Taxonomy" id="1461544"/>
    <lineage>
        <taxon>Eukaryota</taxon>
        <taxon>Viridiplantae</taxon>
        <taxon>Chlorophyta</taxon>
        <taxon>Chloropicophyceae</taxon>
        <taxon>Chloropicales</taxon>
        <taxon>Chloropicaceae</taxon>
        <taxon>Chloropicon</taxon>
    </lineage>
</organism>
<dbReference type="Gene3D" id="3.30.70.330">
    <property type="match status" value="1"/>
</dbReference>
<keyword evidence="4" id="KW-1185">Reference proteome</keyword>